<feature type="compositionally biased region" description="Basic residues" evidence="1">
    <location>
        <begin position="66"/>
        <end position="76"/>
    </location>
</feature>
<dbReference type="Proteomes" id="UP000198736">
    <property type="component" value="Unassembled WGS sequence"/>
</dbReference>
<evidence type="ECO:0000256" key="1">
    <source>
        <dbReference type="SAM" id="MobiDB-lite"/>
    </source>
</evidence>
<evidence type="ECO:0000313" key="3">
    <source>
        <dbReference type="Proteomes" id="UP000198736"/>
    </source>
</evidence>
<feature type="region of interest" description="Disordered" evidence="1">
    <location>
        <begin position="55"/>
        <end position="85"/>
    </location>
</feature>
<organism evidence="2 3">
    <name type="scientific">Candidatus Nitrospira nitrificans</name>
    <dbReference type="NCBI Taxonomy" id="1742973"/>
    <lineage>
        <taxon>Bacteria</taxon>
        <taxon>Pseudomonadati</taxon>
        <taxon>Nitrospirota</taxon>
        <taxon>Nitrospiria</taxon>
        <taxon>Nitrospirales</taxon>
        <taxon>Nitrospiraceae</taxon>
        <taxon>Nitrospira</taxon>
    </lineage>
</organism>
<reference evidence="3" key="1">
    <citation type="submission" date="2015-10" db="EMBL/GenBank/DDBJ databases">
        <authorList>
            <person name="Luecker S."/>
            <person name="Luecker S."/>
        </authorList>
    </citation>
    <scope>NUCLEOTIDE SEQUENCE [LARGE SCALE GENOMIC DNA]</scope>
</reference>
<protein>
    <submittedName>
        <fullName evidence="2">Uncharacterized protein</fullName>
    </submittedName>
</protein>
<evidence type="ECO:0000313" key="2">
    <source>
        <dbReference type="EMBL" id="CUS39530.1"/>
    </source>
</evidence>
<dbReference type="EMBL" id="CZPZ01000035">
    <property type="protein sequence ID" value="CUS39530.1"/>
    <property type="molecule type" value="Genomic_DNA"/>
</dbReference>
<accession>A0A0S4LS83</accession>
<dbReference type="AlphaFoldDB" id="A0A0S4LS83"/>
<gene>
    <name evidence="2" type="ORF">COMA2_80037</name>
</gene>
<sequence>MELSSNRQKGEANMTCTRCGGFTIHDYFYGATDYFAWQCHGLRCVNCGSVTNIHPIEQTSGPRSASRLRRDRRKHTAVGTSAPGR</sequence>
<keyword evidence="3" id="KW-1185">Reference proteome</keyword>
<name>A0A0S4LS83_9BACT</name>
<proteinExistence type="predicted"/>